<evidence type="ECO:0000256" key="8">
    <source>
        <dbReference type="ARBA" id="ARBA00022741"/>
    </source>
</evidence>
<evidence type="ECO:0000313" key="18">
    <source>
        <dbReference type="EMBL" id="MCA2015564.1"/>
    </source>
</evidence>
<feature type="domain" description="Histidine kinase" evidence="16">
    <location>
        <begin position="392"/>
        <end position="591"/>
    </location>
</feature>
<keyword evidence="8 14" id="KW-0547">Nucleotide-binding</keyword>
<evidence type="ECO:0000256" key="3">
    <source>
        <dbReference type="ARBA" id="ARBA00022475"/>
    </source>
</evidence>
<dbReference type="SMART" id="SM00387">
    <property type="entry name" value="HATPase_c"/>
    <property type="match status" value="1"/>
</dbReference>
<dbReference type="InterPro" id="IPR011712">
    <property type="entry name" value="Sig_transdc_His_kin_sub3_dim/P"/>
</dbReference>
<dbReference type="Pfam" id="PF00672">
    <property type="entry name" value="HAMP"/>
    <property type="match status" value="1"/>
</dbReference>
<dbReference type="NCBIfam" id="NF008184">
    <property type="entry name" value="PRK10935.1"/>
    <property type="match status" value="1"/>
</dbReference>
<dbReference type="Gene3D" id="1.20.120.960">
    <property type="entry name" value="Histidine kinase NarX, sensor domain"/>
    <property type="match status" value="1"/>
</dbReference>
<evidence type="ECO:0000256" key="13">
    <source>
        <dbReference type="ARBA" id="ARBA00023136"/>
    </source>
</evidence>
<evidence type="ECO:0000313" key="19">
    <source>
        <dbReference type="Proteomes" id="UP001199044"/>
    </source>
</evidence>
<dbReference type="InterPro" id="IPR003660">
    <property type="entry name" value="HAMP_dom"/>
</dbReference>
<evidence type="ECO:0000259" key="16">
    <source>
        <dbReference type="PROSITE" id="PS50109"/>
    </source>
</evidence>
<evidence type="ECO:0000259" key="17">
    <source>
        <dbReference type="PROSITE" id="PS50885"/>
    </source>
</evidence>
<reference evidence="19" key="1">
    <citation type="submission" date="2023-07" db="EMBL/GenBank/DDBJ databases">
        <title>Molecular identification of indigenous halophilic bacteria isolated from red sea cost, biodegradation of synthetic dyes and assessment of degraded metabolite toxicity.</title>
        <authorList>
            <person name="Chaieb K."/>
            <person name="Altayb H.N."/>
        </authorList>
    </citation>
    <scope>NUCLEOTIDE SEQUENCE [LARGE SCALE GENOMIC DNA]</scope>
    <source>
        <strain evidence="19">K20</strain>
    </source>
</reference>
<evidence type="ECO:0000256" key="9">
    <source>
        <dbReference type="ARBA" id="ARBA00022777"/>
    </source>
</evidence>
<evidence type="ECO:0000256" key="14">
    <source>
        <dbReference type="PIRNR" id="PIRNR003167"/>
    </source>
</evidence>
<dbReference type="Proteomes" id="UP001199044">
    <property type="component" value="Unassembled WGS sequence"/>
</dbReference>
<evidence type="ECO:0000256" key="12">
    <source>
        <dbReference type="ARBA" id="ARBA00023012"/>
    </source>
</evidence>
<evidence type="ECO:0000256" key="2">
    <source>
        <dbReference type="ARBA" id="ARBA00004429"/>
    </source>
</evidence>
<dbReference type="PIRSF" id="PIRSF003167">
    <property type="entry name" value="STHK_NarX/NarQ"/>
    <property type="match status" value="1"/>
</dbReference>
<dbReference type="PROSITE" id="PS50885">
    <property type="entry name" value="HAMP"/>
    <property type="match status" value="1"/>
</dbReference>
<evidence type="ECO:0000256" key="5">
    <source>
        <dbReference type="ARBA" id="ARBA00022553"/>
    </source>
</evidence>
<dbReference type="PANTHER" id="PTHR24421">
    <property type="entry name" value="NITRATE/NITRITE SENSOR PROTEIN NARX-RELATED"/>
    <property type="match status" value="1"/>
</dbReference>
<name>A0ABS7YMU0_9VIBR</name>
<dbReference type="InterPro" id="IPR005467">
    <property type="entry name" value="His_kinase_dom"/>
</dbReference>
<dbReference type="SUPFAM" id="SSF55874">
    <property type="entry name" value="ATPase domain of HSP90 chaperone/DNA topoisomerase II/histidine kinase"/>
    <property type="match status" value="1"/>
</dbReference>
<feature type="transmembrane region" description="Helical" evidence="15">
    <location>
        <begin position="40"/>
        <end position="59"/>
    </location>
</feature>
<dbReference type="PROSITE" id="PS50109">
    <property type="entry name" value="HIS_KIN"/>
    <property type="match status" value="1"/>
</dbReference>
<dbReference type="InterPro" id="IPR036890">
    <property type="entry name" value="HATPase_C_sf"/>
</dbReference>
<keyword evidence="19" id="KW-1185">Reference proteome</keyword>
<keyword evidence="3 14" id="KW-1003">Cell membrane</keyword>
<evidence type="ECO:0000256" key="10">
    <source>
        <dbReference type="ARBA" id="ARBA00022840"/>
    </source>
</evidence>
<gene>
    <name evidence="18" type="primary">narQ</name>
    <name evidence="18" type="ORF">LDJ79_05530</name>
</gene>
<evidence type="ECO:0000256" key="15">
    <source>
        <dbReference type="SAM" id="Phobius"/>
    </source>
</evidence>
<dbReference type="CDD" id="cd06225">
    <property type="entry name" value="HAMP"/>
    <property type="match status" value="1"/>
</dbReference>
<comment type="subcellular location">
    <subcellularLocation>
        <location evidence="2">Cell inner membrane</location>
        <topology evidence="2">Multi-pass membrane protein</topology>
    </subcellularLocation>
</comment>
<dbReference type="Pfam" id="PF02518">
    <property type="entry name" value="HATPase_c"/>
    <property type="match status" value="1"/>
</dbReference>
<feature type="transmembrane region" description="Helical" evidence="15">
    <location>
        <begin position="176"/>
        <end position="198"/>
    </location>
</feature>
<dbReference type="Pfam" id="PF13675">
    <property type="entry name" value="PilJ"/>
    <property type="match status" value="1"/>
</dbReference>
<evidence type="ECO:0000256" key="6">
    <source>
        <dbReference type="ARBA" id="ARBA00022679"/>
    </source>
</evidence>
<dbReference type="CDD" id="cd22899">
    <property type="entry name" value="NarQ_sensor"/>
    <property type="match status" value="1"/>
</dbReference>
<dbReference type="InterPro" id="IPR016380">
    <property type="entry name" value="Sig_transdc_His_kin_NarX/NarQ"/>
</dbReference>
<dbReference type="InterPro" id="IPR050482">
    <property type="entry name" value="Sensor_HK_TwoCompSys"/>
</dbReference>
<sequence>MVDWFTSSKSNEGIDIRGELKLSSNALSKPKPVTNFVAKAMSWVIGFGLLIILFAVLTLSSSLNDAESINVAGSMRMQSYRLVIDLKDNNGMALQHIRDFERSLYGPALRAVDSWGTPPELRDEYHHLILGWKNIKGLVISKESDEAQQLLEPYVDQIDRFVLHLQQFNEKKLRTLAAVGGLCLGGILLSSLIVVRYMRKYVVHPLRLLMKASEEVKFGSFDIKIESDFPNELGILAQTFNSMASELGKLYRGLELAVDEKTRRLRQANQSLQVLYQSSQELSSSRIKLENFQAIVHHFSTIEGIVSVEMEIADAGVDGIKLHDGSECDSFPNEMELSVDGETLGKLRWKEGLPCPDRSLINSFGRVLSRGIYYNRYQKQQEQLMLLEERATIARELHDSLAQSLSYLKIQMTLLKRVMASINDPGVQDKTGVVIADIDTGLSNAYKQLRELLTTFRLTLKETNFGQALKEMADQLDSQTGAEIVLVNQLSSLDIDAHQQVHLLQLLREATINAIKHARADRIVIYCEEKDGKVIAYVKDDGIGFEEAVSQKNHYGMNIMHERAQRLGGELTIESKPNEGCKVTLTYQLEKENTLD</sequence>
<comment type="caution">
    <text evidence="18">The sequence shown here is derived from an EMBL/GenBank/DDBJ whole genome shotgun (WGS) entry which is preliminary data.</text>
</comment>
<dbReference type="Gene3D" id="6.10.340.10">
    <property type="match status" value="1"/>
</dbReference>
<proteinExistence type="predicted"/>
<dbReference type="EC" id="2.7.13.3" evidence="14"/>
<dbReference type="Gene3D" id="3.30.565.10">
    <property type="entry name" value="Histidine kinase-like ATPase, C-terminal domain"/>
    <property type="match status" value="1"/>
</dbReference>
<dbReference type="Gene3D" id="1.20.5.1930">
    <property type="match status" value="1"/>
</dbReference>
<comment type="catalytic activity">
    <reaction evidence="1 14">
        <text>ATP + protein L-histidine = ADP + protein N-phospho-L-histidine.</text>
        <dbReference type="EC" id="2.7.13.3"/>
    </reaction>
</comment>
<accession>A0ABS7YMU0</accession>
<dbReference type="GO" id="GO:0004673">
    <property type="term" value="F:protein histidine kinase activity"/>
    <property type="evidence" value="ECO:0007669"/>
    <property type="project" value="UniProtKB-EC"/>
</dbReference>
<keyword evidence="6 14" id="KW-0808">Transferase</keyword>
<dbReference type="EMBL" id="JAIWIU010000031">
    <property type="protein sequence ID" value="MCA2015564.1"/>
    <property type="molecule type" value="Genomic_DNA"/>
</dbReference>
<dbReference type="Pfam" id="PF07730">
    <property type="entry name" value="HisKA_3"/>
    <property type="match status" value="1"/>
</dbReference>
<evidence type="ECO:0000256" key="11">
    <source>
        <dbReference type="ARBA" id="ARBA00022989"/>
    </source>
</evidence>
<evidence type="ECO:0000256" key="4">
    <source>
        <dbReference type="ARBA" id="ARBA00022519"/>
    </source>
</evidence>
<dbReference type="CDD" id="cd16917">
    <property type="entry name" value="HATPase_UhpB-NarQ-NarX-like"/>
    <property type="match status" value="1"/>
</dbReference>
<dbReference type="SUPFAM" id="SSF158472">
    <property type="entry name" value="HAMP domain-like"/>
    <property type="match status" value="1"/>
</dbReference>
<protein>
    <recommendedName>
        <fullName evidence="14">Sensor protein</fullName>
        <ecNumber evidence="14">2.7.13.3</ecNumber>
    </recommendedName>
</protein>
<keyword evidence="4 14" id="KW-0997">Cell inner membrane</keyword>
<dbReference type="InterPro" id="IPR003594">
    <property type="entry name" value="HATPase_dom"/>
</dbReference>
<keyword evidence="9 14" id="KW-0418">Kinase</keyword>
<keyword evidence="11 15" id="KW-1133">Transmembrane helix</keyword>
<evidence type="ECO:0000256" key="1">
    <source>
        <dbReference type="ARBA" id="ARBA00000085"/>
    </source>
</evidence>
<dbReference type="SMART" id="SM00304">
    <property type="entry name" value="HAMP"/>
    <property type="match status" value="1"/>
</dbReference>
<keyword evidence="5" id="KW-0597">Phosphoprotein</keyword>
<evidence type="ECO:0000256" key="7">
    <source>
        <dbReference type="ARBA" id="ARBA00022692"/>
    </source>
</evidence>
<keyword evidence="12 14" id="KW-0902">Two-component regulatory system</keyword>
<keyword evidence="10 14" id="KW-0067">ATP-binding</keyword>
<dbReference type="InterPro" id="IPR029095">
    <property type="entry name" value="NarX-like_N"/>
</dbReference>
<keyword evidence="13 14" id="KW-0472">Membrane</keyword>
<dbReference type="PANTHER" id="PTHR24421:SF10">
    <property type="entry name" value="NITRATE_NITRITE SENSOR PROTEIN NARQ"/>
    <property type="match status" value="1"/>
</dbReference>
<dbReference type="InterPro" id="IPR042295">
    <property type="entry name" value="NarX-like_N_sf"/>
</dbReference>
<keyword evidence="7 15" id="KW-0812">Transmembrane</keyword>
<feature type="domain" description="HAMP" evidence="17">
    <location>
        <begin position="200"/>
        <end position="252"/>
    </location>
</feature>
<organism evidence="18 19">
    <name type="scientific">Vibrio tritonius</name>
    <dbReference type="NCBI Taxonomy" id="1435069"/>
    <lineage>
        <taxon>Bacteria</taxon>
        <taxon>Pseudomonadati</taxon>
        <taxon>Pseudomonadota</taxon>
        <taxon>Gammaproteobacteria</taxon>
        <taxon>Vibrionales</taxon>
        <taxon>Vibrionaceae</taxon>
        <taxon>Vibrio</taxon>
    </lineage>
</organism>